<evidence type="ECO:0000256" key="1">
    <source>
        <dbReference type="ARBA" id="ARBA00010584"/>
    </source>
</evidence>
<accession>A0ABV4NX03</accession>
<dbReference type="Gene3D" id="3.40.50.720">
    <property type="entry name" value="NAD(P)-binding Rossmann-like Domain"/>
    <property type="match status" value="1"/>
</dbReference>
<dbReference type="Proteomes" id="UP001569428">
    <property type="component" value="Unassembled WGS sequence"/>
</dbReference>
<organism evidence="3 4">
    <name type="scientific">Microbulbifer epialgicus</name>
    <dbReference type="NCBI Taxonomy" id="393907"/>
    <lineage>
        <taxon>Bacteria</taxon>
        <taxon>Pseudomonadati</taxon>
        <taxon>Pseudomonadota</taxon>
        <taxon>Gammaproteobacteria</taxon>
        <taxon>Cellvibrionales</taxon>
        <taxon>Microbulbiferaceae</taxon>
        <taxon>Microbulbifer</taxon>
    </lineage>
</organism>
<sequence length="331" mass="35313">MSEAARELVIAGVDNAAFAPLLEILEEREIITAEQLSLLETEDREVDPQVFANRNIPVQSLEKFTFNDQQVVLLLSADDAVQAAMAAAEQNGAWIVDAAANTRGDESAVLIHPMFNSGDLANADRRVVALPSAGAAMVAEALAPLKDKLQAVEVQLSQPVSALGKAAIDSMAAQTARMFSGQEAEIDPAIGHRLAFNLLSASEGLLASGHTVSELTLIHDLRRLLGESVVVDASINTVSVFHGQLANLGVLLAEDIDLDNMRALLGNGARLQLAEQPSAENAVGSDVTIIGRLRQSLLNKRQLNFCAVSDNLRKDVAMNCAQIAHLLLKNY</sequence>
<evidence type="ECO:0000259" key="2">
    <source>
        <dbReference type="Pfam" id="PF02774"/>
    </source>
</evidence>
<dbReference type="SUPFAM" id="SSF55347">
    <property type="entry name" value="Glyceraldehyde-3-phosphate dehydrogenase-like, C-terminal domain"/>
    <property type="match status" value="1"/>
</dbReference>
<feature type="domain" description="Semialdehyde dehydrogenase dimerisation" evidence="2">
    <location>
        <begin position="142"/>
        <end position="314"/>
    </location>
</feature>
<dbReference type="PIRSF" id="PIRSF000148">
    <property type="entry name" value="ASA_dh"/>
    <property type="match status" value="1"/>
</dbReference>
<comment type="similarity">
    <text evidence="1">Belongs to the aspartate-semialdehyde dehydrogenase family.</text>
</comment>
<dbReference type="RefSeq" id="WP_371838219.1">
    <property type="nucleotide sequence ID" value="NZ_JBGMEK010000010.1"/>
</dbReference>
<dbReference type="SUPFAM" id="SSF51735">
    <property type="entry name" value="NAD(P)-binding Rossmann-fold domains"/>
    <property type="match status" value="1"/>
</dbReference>
<dbReference type="Gene3D" id="3.30.360.10">
    <property type="entry name" value="Dihydrodipicolinate Reductase, domain 2"/>
    <property type="match status" value="1"/>
</dbReference>
<keyword evidence="4" id="KW-1185">Reference proteome</keyword>
<proteinExistence type="inferred from homology"/>
<dbReference type="CDD" id="cd17894">
    <property type="entry name" value="ASADH_USG1_N"/>
    <property type="match status" value="1"/>
</dbReference>
<name>A0ABV4NX03_9GAMM</name>
<protein>
    <submittedName>
        <fullName evidence="3">Asd/ArgC dimerization domain-containing protein</fullName>
    </submittedName>
</protein>
<dbReference type="CDD" id="cd18129">
    <property type="entry name" value="ASADH_C_USG1_like"/>
    <property type="match status" value="1"/>
</dbReference>
<dbReference type="PANTHER" id="PTHR46278">
    <property type="entry name" value="DEHYDROGENASE, PUTATIVE-RELATED"/>
    <property type="match status" value="1"/>
</dbReference>
<gene>
    <name evidence="3" type="ORF">ACCI49_06910</name>
</gene>
<dbReference type="PANTHER" id="PTHR46278:SF2">
    <property type="entry name" value="ASPARTATE-SEMIALDEHYDE DEHYDROGENASE"/>
    <property type="match status" value="1"/>
</dbReference>
<comment type="caution">
    <text evidence="3">The sequence shown here is derived from an EMBL/GenBank/DDBJ whole genome shotgun (WGS) entry which is preliminary data.</text>
</comment>
<evidence type="ECO:0000313" key="3">
    <source>
        <dbReference type="EMBL" id="MFA0810646.1"/>
    </source>
</evidence>
<dbReference type="InterPro" id="IPR012280">
    <property type="entry name" value="Semialdhyde_DH_dimer_dom"/>
</dbReference>
<reference evidence="3 4" key="1">
    <citation type="submission" date="2024-08" db="EMBL/GenBank/DDBJ databases">
        <authorList>
            <person name="Ishaq N."/>
        </authorList>
    </citation>
    <scope>NUCLEOTIDE SEQUENCE [LARGE SCALE GENOMIC DNA]</scope>
    <source>
        <strain evidence="3 4">DSM 18651</strain>
    </source>
</reference>
<dbReference type="EMBL" id="JBGMEK010000010">
    <property type="protein sequence ID" value="MFA0810646.1"/>
    <property type="molecule type" value="Genomic_DNA"/>
</dbReference>
<dbReference type="Pfam" id="PF02774">
    <property type="entry name" value="Semialdhyde_dhC"/>
    <property type="match status" value="1"/>
</dbReference>
<dbReference type="InterPro" id="IPR036291">
    <property type="entry name" value="NAD(P)-bd_dom_sf"/>
</dbReference>
<evidence type="ECO:0000313" key="4">
    <source>
        <dbReference type="Proteomes" id="UP001569428"/>
    </source>
</evidence>